<gene>
    <name evidence="3" type="ORF">OSTQU699_LOCUS4665</name>
</gene>
<evidence type="ECO:0000313" key="4">
    <source>
        <dbReference type="Proteomes" id="UP000708148"/>
    </source>
</evidence>
<feature type="region of interest" description="Disordered" evidence="1">
    <location>
        <begin position="646"/>
        <end position="668"/>
    </location>
</feature>
<feature type="compositionally biased region" description="Low complexity" evidence="1">
    <location>
        <begin position="787"/>
        <end position="799"/>
    </location>
</feature>
<feature type="region of interest" description="Disordered" evidence="1">
    <location>
        <begin position="680"/>
        <end position="705"/>
    </location>
</feature>
<evidence type="ECO:0000256" key="2">
    <source>
        <dbReference type="SAM" id="Phobius"/>
    </source>
</evidence>
<feature type="region of interest" description="Disordered" evidence="1">
    <location>
        <begin position="821"/>
        <end position="845"/>
    </location>
</feature>
<accession>A0A8S1IWK4</accession>
<feature type="region of interest" description="Disordered" evidence="1">
    <location>
        <begin position="43"/>
        <end position="111"/>
    </location>
</feature>
<comment type="caution">
    <text evidence="3">The sequence shown here is derived from an EMBL/GenBank/DDBJ whole genome shotgun (WGS) entry which is preliminary data.</text>
</comment>
<feature type="compositionally biased region" description="Polar residues" evidence="1">
    <location>
        <begin position="825"/>
        <end position="834"/>
    </location>
</feature>
<feature type="compositionally biased region" description="Low complexity" evidence="1">
    <location>
        <begin position="555"/>
        <end position="565"/>
    </location>
</feature>
<dbReference type="PANTHER" id="PTHR48125">
    <property type="entry name" value="LP07818P1"/>
    <property type="match status" value="1"/>
</dbReference>
<reference evidence="3" key="1">
    <citation type="submission" date="2020-12" db="EMBL/GenBank/DDBJ databases">
        <authorList>
            <person name="Iha C."/>
        </authorList>
    </citation>
    <scope>NUCLEOTIDE SEQUENCE</scope>
</reference>
<feature type="compositionally biased region" description="Polar residues" evidence="1">
    <location>
        <begin position="729"/>
        <end position="745"/>
    </location>
</feature>
<proteinExistence type="predicted"/>
<sequence length="845" mass="88131">MDAVMSCSERHRNRHTSSKCDAIRRLACLCIAFAIIIIPSAGQSAPQNGTSPPSPPPSPSNPPQPQAPQNSTSPPSPGTPPQARAAANTSRTAPPVPPSPGPRATGASAADASQTIRVFLSVVLRQGSKLNDTAVAHIKAALERVGCEGGQDAEVLASEATPACEEGLAQGGQGQRVGGNGTGGGGPCRRVAVEALVVASDPESCVEKILSTRESGTFLNETGKAFFEVATIEAASVVHPPPADASGTRIREEGGDCPLNDSLDSKLGLYEGLGCDACDCILDPGSRRCAAVAGKICASPVPSAGCPTLQSRFLSEVEEEVILGADAIVDRCPRLDKSTDICECLENADSNQCVAAVFRGCGIHPSLCIDKIEVLTVDSSEAKLRVLKTIANACGEDDLLLVHTVVIAGASYVTFIGASGQGFRQAVADLAEVDIHQVTLLSRQEGVDGLRVTFAVYAQDPVSAEERIVEADTTGYFSAMFGDAPLQATAPPPAAPAADSPPSFSSVRGWFVLLIIMGAILVATLLGLAARSNRAFVRRHGLPAGPAGPKGDAISSGSSEQESSGAWGRGKGEGDGLEEGTLDSGKDGGELSTMGSYSLGCVATHSSHSVNWPGAQRSGRPALEINSTLSRSNSEKRRQFRTIRMSEPFISYSGDETDDQAPGDGGISFTVNPLAAPQPLFPSLDNNSWFTVEPEPASRKSDNQSASTLHLLTTSGDFFSADDHELLSTASGTVAQRPSDDSSATPRRDDAPRMSRSPSFPLAISTHCPPSPAGRASLPSAPRTPGSRDAVSSLVSSSDLEFDVEEGEERVVSQYVNYLYDEPATSRSQTTNRSFHSEIDARERT</sequence>
<feature type="transmembrane region" description="Helical" evidence="2">
    <location>
        <begin position="510"/>
        <end position="530"/>
    </location>
</feature>
<feature type="compositionally biased region" description="Pro residues" evidence="1">
    <location>
        <begin position="52"/>
        <end position="66"/>
    </location>
</feature>
<dbReference type="AlphaFoldDB" id="A0A8S1IWK4"/>
<evidence type="ECO:0000313" key="3">
    <source>
        <dbReference type="EMBL" id="CAD7699307.1"/>
    </source>
</evidence>
<feature type="compositionally biased region" description="Basic and acidic residues" evidence="1">
    <location>
        <begin position="835"/>
        <end position="845"/>
    </location>
</feature>
<feature type="region of interest" description="Disordered" evidence="1">
    <location>
        <begin position="543"/>
        <end position="590"/>
    </location>
</feature>
<dbReference type="PANTHER" id="PTHR48125:SF10">
    <property type="entry name" value="OS12G0136300 PROTEIN"/>
    <property type="match status" value="1"/>
</dbReference>
<protein>
    <submittedName>
        <fullName evidence="3">Uncharacterized protein</fullName>
    </submittedName>
</protein>
<dbReference type="Proteomes" id="UP000708148">
    <property type="component" value="Unassembled WGS sequence"/>
</dbReference>
<name>A0A8S1IWK4_9CHLO</name>
<keyword evidence="2" id="KW-0472">Membrane</keyword>
<keyword evidence="2" id="KW-0812">Transmembrane</keyword>
<keyword evidence="2" id="KW-1133">Transmembrane helix</keyword>
<feature type="region of interest" description="Disordered" evidence="1">
    <location>
        <begin position="729"/>
        <end position="807"/>
    </location>
</feature>
<keyword evidence="4" id="KW-1185">Reference proteome</keyword>
<organism evidence="3 4">
    <name type="scientific">Ostreobium quekettii</name>
    <dbReference type="NCBI Taxonomy" id="121088"/>
    <lineage>
        <taxon>Eukaryota</taxon>
        <taxon>Viridiplantae</taxon>
        <taxon>Chlorophyta</taxon>
        <taxon>core chlorophytes</taxon>
        <taxon>Ulvophyceae</taxon>
        <taxon>TCBD clade</taxon>
        <taxon>Bryopsidales</taxon>
        <taxon>Ostreobineae</taxon>
        <taxon>Ostreobiaceae</taxon>
        <taxon>Ostreobium</taxon>
    </lineage>
</organism>
<dbReference type="EMBL" id="CAJHUC010000990">
    <property type="protein sequence ID" value="CAD7699307.1"/>
    <property type="molecule type" value="Genomic_DNA"/>
</dbReference>
<evidence type="ECO:0000256" key="1">
    <source>
        <dbReference type="SAM" id="MobiDB-lite"/>
    </source>
</evidence>